<dbReference type="Pfam" id="PF03129">
    <property type="entry name" value="HGTP_anticodon"/>
    <property type="match status" value="1"/>
</dbReference>
<comment type="catalytic activity">
    <reaction evidence="10 11">
        <text>tRNA(His) + L-histidine + ATP = L-histidyl-tRNA(His) + AMP + diphosphate + H(+)</text>
        <dbReference type="Rhea" id="RHEA:17313"/>
        <dbReference type="Rhea" id="RHEA-COMP:9665"/>
        <dbReference type="Rhea" id="RHEA-COMP:9689"/>
        <dbReference type="ChEBI" id="CHEBI:15378"/>
        <dbReference type="ChEBI" id="CHEBI:30616"/>
        <dbReference type="ChEBI" id="CHEBI:33019"/>
        <dbReference type="ChEBI" id="CHEBI:57595"/>
        <dbReference type="ChEBI" id="CHEBI:78442"/>
        <dbReference type="ChEBI" id="CHEBI:78527"/>
        <dbReference type="ChEBI" id="CHEBI:456215"/>
        <dbReference type="EC" id="6.1.1.21"/>
    </reaction>
</comment>
<organism evidence="14 15">
    <name type="scientific">Haliovirga abyssi</name>
    <dbReference type="NCBI Taxonomy" id="2996794"/>
    <lineage>
        <taxon>Bacteria</taxon>
        <taxon>Fusobacteriati</taxon>
        <taxon>Fusobacteriota</taxon>
        <taxon>Fusobacteriia</taxon>
        <taxon>Fusobacteriales</taxon>
        <taxon>Haliovirgaceae</taxon>
        <taxon>Haliovirga</taxon>
    </lineage>
</organism>
<comment type="similarity">
    <text evidence="2 11">Belongs to the class-II aminoacyl-tRNA synthetase family.</text>
</comment>
<dbReference type="GO" id="GO:0005737">
    <property type="term" value="C:cytoplasm"/>
    <property type="evidence" value="ECO:0007669"/>
    <property type="project" value="UniProtKB-SubCell"/>
</dbReference>
<evidence type="ECO:0000256" key="4">
    <source>
        <dbReference type="ARBA" id="ARBA00022490"/>
    </source>
</evidence>
<dbReference type="SUPFAM" id="SSF52954">
    <property type="entry name" value="Class II aaRS ABD-related"/>
    <property type="match status" value="1"/>
</dbReference>
<keyword evidence="7 11" id="KW-0067">ATP-binding</keyword>
<feature type="binding site" evidence="12">
    <location>
        <begin position="261"/>
        <end position="262"/>
    </location>
    <ligand>
        <name>L-histidine</name>
        <dbReference type="ChEBI" id="CHEBI:57595"/>
    </ligand>
</feature>
<proteinExistence type="inferred from homology"/>
<dbReference type="EC" id="6.1.1.21" evidence="11"/>
<feature type="domain" description="Aminoacyl-transfer RNA synthetases class-II family profile" evidence="13">
    <location>
        <begin position="1"/>
        <end position="314"/>
    </location>
</feature>
<evidence type="ECO:0000256" key="12">
    <source>
        <dbReference type="PIRSR" id="PIRSR001549-1"/>
    </source>
</evidence>
<name>A0AAU9DHD6_9FUSO</name>
<evidence type="ECO:0000256" key="3">
    <source>
        <dbReference type="ARBA" id="ARBA00011738"/>
    </source>
</evidence>
<dbReference type="CDD" id="cd00859">
    <property type="entry name" value="HisRS_anticodon"/>
    <property type="match status" value="1"/>
</dbReference>
<dbReference type="EMBL" id="AP027059">
    <property type="protein sequence ID" value="BDU50144.1"/>
    <property type="molecule type" value="Genomic_DNA"/>
</dbReference>
<sequence length="412" mass="47538">MALKAVRGTKDIYGIDSEKFREIVNKAVEIFNNYNYEQIITPIFEETSLFQRGIGEGTDIVDKEMYTFIDKGKRSITLRPEGTASVVRAFLEHKMYGEKKLKRFFYYGPMFRYERPQTGRYREFNQVGVEAIGSYSPVLDAEIIAMGYDFLKKIGINDIEVQINSVGCPVCRKIYRDKLKSFLETKYDNLCEDCKIRYEKNPLRVLDCKVESCKKETAEAPIIIDYLDKDCKEHFEEVKKYLDIFKVPYKINPRLVRGLDYYTNTVFEIVTNKLGAQGTVLAGGRYNNLINEMGSKDVPSVGFAAGIERLMMLVDKEADEIEKGVYLAWIGENVKEYAFFISKILRENGIKVIIDFEEKSMKANMKKASKSKVTHAVIIGEDEKKTKNMILKDLETGEQELYDLENIIIKLK</sequence>
<dbReference type="InterPro" id="IPR041715">
    <property type="entry name" value="HisRS-like_core"/>
</dbReference>
<dbReference type="AlphaFoldDB" id="A0AAU9DHD6"/>
<feature type="binding site" evidence="12">
    <location>
        <position position="257"/>
    </location>
    <ligand>
        <name>L-histidine</name>
        <dbReference type="ChEBI" id="CHEBI:57595"/>
    </ligand>
</feature>
<dbReference type="PANTHER" id="PTHR43707:SF1">
    <property type="entry name" value="HISTIDINE--TRNA LIGASE, MITOCHONDRIAL-RELATED"/>
    <property type="match status" value="1"/>
</dbReference>
<evidence type="ECO:0000256" key="10">
    <source>
        <dbReference type="ARBA" id="ARBA00047639"/>
    </source>
</evidence>
<dbReference type="Gene3D" id="3.40.50.800">
    <property type="entry name" value="Anticodon-binding domain"/>
    <property type="match status" value="1"/>
</dbReference>
<evidence type="ECO:0000256" key="2">
    <source>
        <dbReference type="ARBA" id="ARBA00008226"/>
    </source>
</evidence>
<evidence type="ECO:0000256" key="5">
    <source>
        <dbReference type="ARBA" id="ARBA00022598"/>
    </source>
</evidence>
<comment type="subunit">
    <text evidence="3 11">Homodimer.</text>
</comment>
<dbReference type="InterPro" id="IPR004516">
    <property type="entry name" value="HisRS/HisZ"/>
</dbReference>
<keyword evidence="5 11" id="KW-0436">Ligase</keyword>
<dbReference type="Gene3D" id="3.30.930.10">
    <property type="entry name" value="Bira Bifunctional Protein, Domain 2"/>
    <property type="match status" value="1"/>
</dbReference>
<keyword evidence="4 11" id="KW-0963">Cytoplasm</keyword>
<keyword evidence="8 11" id="KW-0648">Protein biosynthesis</keyword>
<feature type="binding site" evidence="12">
    <location>
        <position position="112"/>
    </location>
    <ligand>
        <name>L-histidine</name>
        <dbReference type="ChEBI" id="CHEBI:57595"/>
    </ligand>
</feature>
<dbReference type="PIRSF" id="PIRSF001549">
    <property type="entry name" value="His-tRNA_synth"/>
    <property type="match status" value="1"/>
</dbReference>
<dbReference type="InterPro" id="IPR006195">
    <property type="entry name" value="aa-tRNA-synth_II"/>
</dbReference>
<evidence type="ECO:0000313" key="15">
    <source>
        <dbReference type="Proteomes" id="UP001321582"/>
    </source>
</evidence>
<evidence type="ECO:0000259" key="13">
    <source>
        <dbReference type="PROSITE" id="PS50862"/>
    </source>
</evidence>
<keyword evidence="6 11" id="KW-0547">Nucleotide-binding</keyword>
<feature type="binding site" evidence="12">
    <location>
        <position position="130"/>
    </location>
    <ligand>
        <name>L-histidine</name>
        <dbReference type="ChEBI" id="CHEBI:57595"/>
    </ligand>
</feature>
<dbReference type="Proteomes" id="UP001321582">
    <property type="component" value="Chromosome"/>
</dbReference>
<evidence type="ECO:0000256" key="7">
    <source>
        <dbReference type="ARBA" id="ARBA00022840"/>
    </source>
</evidence>
<feature type="binding site" evidence="12">
    <location>
        <position position="126"/>
    </location>
    <ligand>
        <name>L-histidine</name>
        <dbReference type="ChEBI" id="CHEBI:57595"/>
    </ligand>
</feature>
<dbReference type="InterPro" id="IPR033656">
    <property type="entry name" value="HisRS_anticodon"/>
</dbReference>
<dbReference type="Pfam" id="PF13393">
    <property type="entry name" value="tRNA-synt_His"/>
    <property type="match status" value="1"/>
</dbReference>
<dbReference type="InterPro" id="IPR036621">
    <property type="entry name" value="Anticodon-bd_dom_sf"/>
</dbReference>
<dbReference type="FunFam" id="3.30.930.10:FF:000005">
    <property type="entry name" value="Histidine--tRNA ligase"/>
    <property type="match status" value="1"/>
</dbReference>
<dbReference type="InterPro" id="IPR045864">
    <property type="entry name" value="aa-tRNA-synth_II/BPL/LPL"/>
</dbReference>
<dbReference type="GO" id="GO:0004821">
    <property type="term" value="F:histidine-tRNA ligase activity"/>
    <property type="evidence" value="ECO:0007669"/>
    <property type="project" value="UniProtKB-UniRule"/>
</dbReference>
<gene>
    <name evidence="11 14" type="primary">hisS</name>
    <name evidence="14" type="ORF">HLVA_07130</name>
</gene>
<keyword evidence="15" id="KW-1185">Reference proteome</keyword>
<dbReference type="InterPro" id="IPR004154">
    <property type="entry name" value="Anticodon-bd"/>
</dbReference>
<dbReference type="InterPro" id="IPR015807">
    <property type="entry name" value="His-tRNA-ligase"/>
</dbReference>
<evidence type="ECO:0000256" key="9">
    <source>
        <dbReference type="ARBA" id="ARBA00023146"/>
    </source>
</evidence>
<dbReference type="HAMAP" id="MF_00127">
    <property type="entry name" value="His_tRNA_synth"/>
    <property type="match status" value="1"/>
</dbReference>
<keyword evidence="9 11" id="KW-0030">Aminoacyl-tRNA synthetase</keyword>
<dbReference type="CDD" id="cd00773">
    <property type="entry name" value="HisRS-like_core"/>
    <property type="match status" value="1"/>
</dbReference>
<dbReference type="GO" id="GO:0006427">
    <property type="term" value="P:histidyl-tRNA aminoacylation"/>
    <property type="evidence" value="ECO:0007669"/>
    <property type="project" value="UniProtKB-UniRule"/>
</dbReference>
<feature type="binding site" evidence="12">
    <location>
        <begin position="81"/>
        <end position="83"/>
    </location>
    <ligand>
        <name>L-histidine</name>
        <dbReference type="ChEBI" id="CHEBI:57595"/>
    </ligand>
</feature>
<comment type="subcellular location">
    <subcellularLocation>
        <location evidence="1 11">Cytoplasm</location>
    </subcellularLocation>
</comment>
<evidence type="ECO:0000256" key="11">
    <source>
        <dbReference type="HAMAP-Rule" id="MF_00127"/>
    </source>
</evidence>
<dbReference type="SUPFAM" id="SSF55681">
    <property type="entry name" value="Class II aaRS and biotin synthetases"/>
    <property type="match status" value="1"/>
</dbReference>
<evidence type="ECO:0000256" key="8">
    <source>
        <dbReference type="ARBA" id="ARBA00022917"/>
    </source>
</evidence>
<dbReference type="NCBIfam" id="TIGR00442">
    <property type="entry name" value="hisS"/>
    <property type="match status" value="1"/>
</dbReference>
<dbReference type="GO" id="GO:0005524">
    <property type="term" value="F:ATP binding"/>
    <property type="evidence" value="ECO:0007669"/>
    <property type="project" value="UniProtKB-UniRule"/>
</dbReference>
<evidence type="ECO:0000256" key="6">
    <source>
        <dbReference type="ARBA" id="ARBA00022741"/>
    </source>
</evidence>
<dbReference type="PANTHER" id="PTHR43707">
    <property type="entry name" value="HISTIDYL-TRNA SYNTHETASE"/>
    <property type="match status" value="1"/>
</dbReference>
<protein>
    <recommendedName>
        <fullName evidence="11">Histidine--tRNA ligase</fullName>
        <ecNumber evidence="11">6.1.1.21</ecNumber>
    </recommendedName>
    <alternativeName>
        <fullName evidence="11">Histidyl-tRNA synthetase</fullName>
        <shortName evidence="11">HisRS</shortName>
    </alternativeName>
</protein>
<evidence type="ECO:0000313" key="14">
    <source>
        <dbReference type="EMBL" id="BDU50144.1"/>
    </source>
</evidence>
<evidence type="ECO:0000256" key="1">
    <source>
        <dbReference type="ARBA" id="ARBA00004496"/>
    </source>
</evidence>
<dbReference type="PROSITE" id="PS50862">
    <property type="entry name" value="AA_TRNA_LIGASE_II"/>
    <property type="match status" value="1"/>
</dbReference>
<dbReference type="KEGG" id="haby:HLVA_07130"/>
<accession>A0AAU9DHD6</accession>
<reference evidence="14 15" key="1">
    <citation type="submission" date="2022-11" db="EMBL/GenBank/DDBJ databases">
        <title>Haliovirga abyssi gen. nov., sp. nov., a mesophilic fermentative bacterium isolated from the Iheya North hydrothermal field and the proposal of Haliovirgaceae fam. nov.</title>
        <authorList>
            <person name="Miyazaki U."/>
            <person name="Tame A."/>
            <person name="Miyazaki J."/>
            <person name="Takai K."/>
            <person name="Sawayama S."/>
            <person name="Kitajima M."/>
            <person name="Okamoto A."/>
            <person name="Nakagawa S."/>
        </authorList>
    </citation>
    <scope>NUCLEOTIDE SEQUENCE [LARGE SCALE GENOMIC DNA]</scope>
    <source>
        <strain evidence="14 15">IC12</strain>
    </source>
</reference>